<reference evidence="1 2" key="1">
    <citation type="submission" date="2022-01" db="EMBL/GenBank/DDBJ databases">
        <title>A chromosomal length assembly of Cordylochernes scorpioides.</title>
        <authorList>
            <person name="Zeh D."/>
            <person name="Zeh J."/>
        </authorList>
    </citation>
    <scope>NUCLEOTIDE SEQUENCE [LARGE SCALE GENOMIC DNA]</scope>
    <source>
        <strain evidence="1">IN4F17</strain>
        <tissue evidence="1">Whole Body</tissue>
    </source>
</reference>
<evidence type="ECO:0000313" key="1">
    <source>
        <dbReference type="EMBL" id="UYV75146.1"/>
    </source>
</evidence>
<name>A0ABY6L1Y1_9ARAC</name>
<sequence>MSQTLQPLCSLLRKTTKFKIKENLLNGPVLSGSLEIMTDASSHDLGNVLLQKKLEGYFFTLWIDHKPLITLFDPSRAIPTTTAARMKPWILTLLECKLETRICMSAIEHFSKYSRNIPIEDLRIHTRKDTILSKVLQMTRYGWPRKIYENELKPFA</sequence>
<dbReference type="Proteomes" id="UP001235939">
    <property type="component" value="Chromosome 12"/>
</dbReference>
<dbReference type="SUPFAM" id="SSF56672">
    <property type="entry name" value="DNA/RNA polymerases"/>
    <property type="match status" value="1"/>
</dbReference>
<dbReference type="InterPro" id="IPR043502">
    <property type="entry name" value="DNA/RNA_pol_sf"/>
</dbReference>
<accession>A0ABY6L1Y1</accession>
<keyword evidence="2" id="KW-1185">Reference proteome</keyword>
<dbReference type="EMBL" id="CP092874">
    <property type="protein sequence ID" value="UYV75146.1"/>
    <property type="molecule type" value="Genomic_DNA"/>
</dbReference>
<evidence type="ECO:0000313" key="2">
    <source>
        <dbReference type="Proteomes" id="UP001235939"/>
    </source>
</evidence>
<proteinExistence type="predicted"/>
<organism evidence="1 2">
    <name type="scientific">Cordylochernes scorpioides</name>
    <dbReference type="NCBI Taxonomy" id="51811"/>
    <lineage>
        <taxon>Eukaryota</taxon>
        <taxon>Metazoa</taxon>
        <taxon>Ecdysozoa</taxon>
        <taxon>Arthropoda</taxon>
        <taxon>Chelicerata</taxon>
        <taxon>Arachnida</taxon>
        <taxon>Pseudoscorpiones</taxon>
        <taxon>Cheliferoidea</taxon>
        <taxon>Chernetidae</taxon>
        <taxon>Cordylochernes</taxon>
    </lineage>
</organism>
<protein>
    <submittedName>
        <fullName evidence="1">K02A2.6-like</fullName>
    </submittedName>
</protein>
<gene>
    <name evidence="1" type="ORF">LAZ67_12002650</name>
</gene>